<feature type="region of interest" description="Disordered" evidence="10">
    <location>
        <begin position="195"/>
        <end position="296"/>
    </location>
</feature>
<dbReference type="OrthoDB" id="9348951at2759"/>
<evidence type="ECO:0000256" key="3">
    <source>
        <dbReference type="ARBA" id="ARBA00022491"/>
    </source>
</evidence>
<dbReference type="KEGG" id="pbi:103057701"/>
<comment type="similarity">
    <text evidence="2">Belongs to the Asx family.</text>
</comment>
<feature type="region of interest" description="Disordered" evidence="10">
    <location>
        <begin position="660"/>
        <end position="843"/>
    </location>
</feature>
<dbReference type="InterPro" id="IPR028020">
    <property type="entry name" value="ASX_DEUBAD_dom"/>
</dbReference>
<dbReference type="GO" id="GO:0003682">
    <property type="term" value="F:chromatin binding"/>
    <property type="evidence" value="ECO:0007669"/>
    <property type="project" value="TreeGrafter"/>
</dbReference>
<evidence type="ECO:0000256" key="10">
    <source>
        <dbReference type="SAM" id="MobiDB-lite"/>
    </source>
</evidence>
<feature type="compositionally biased region" description="Basic residues" evidence="10">
    <location>
        <begin position="470"/>
        <end position="485"/>
    </location>
</feature>
<evidence type="ECO:0000313" key="12">
    <source>
        <dbReference type="Proteomes" id="UP000695026"/>
    </source>
</evidence>
<feature type="domain" description="DEUBAD" evidence="11">
    <location>
        <begin position="82"/>
        <end position="191"/>
    </location>
</feature>
<proteinExistence type="inferred from homology"/>
<feature type="compositionally biased region" description="Polar residues" evidence="10">
    <location>
        <begin position="1023"/>
        <end position="1038"/>
    </location>
</feature>
<dbReference type="GO" id="GO:0035517">
    <property type="term" value="C:PR-DUB complex"/>
    <property type="evidence" value="ECO:0007669"/>
    <property type="project" value="TreeGrafter"/>
</dbReference>
<feature type="region of interest" description="Disordered" evidence="10">
    <location>
        <begin position="317"/>
        <end position="348"/>
    </location>
</feature>
<keyword evidence="6" id="KW-0862">Zinc</keyword>
<dbReference type="OMA" id="DGHFKRR"/>
<dbReference type="PROSITE" id="PS51916">
    <property type="entry name" value="DEUBAD"/>
    <property type="match status" value="1"/>
</dbReference>
<dbReference type="PANTHER" id="PTHR13578:SF19">
    <property type="entry name" value="POLYCOMB GROUP PROTEIN ASXL1"/>
    <property type="match status" value="1"/>
</dbReference>
<evidence type="ECO:0000256" key="4">
    <source>
        <dbReference type="ARBA" id="ARBA00022723"/>
    </source>
</evidence>
<gene>
    <name evidence="13" type="primary">LOC103057701</name>
</gene>
<organism evidence="12 13">
    <name type="scientific">Python bivittatus</name>
    <name type="common">Burmese python</name>
    <name type="synonym">Python molurus bivittatus</name>
    <dbReference type="NCBI Taxonomy" id="176946"/>
    <lineage>
        <taxon>Eukaryota</taxon>
        <taxon>Metazoa</taxon>
        <taxon>Chordata</taxon>
        <taxon>Craniata</taxon>
        <taxon>Vertebrata</taxon>
        <taxon>Euteleostomi</taxon>
        <taxon>Lepidosauria</taxon>
        <taxon>Squamata</taxon>
        <taxon>Bifurcata</taxon>
        <taxon>Unidentata</taxon>
        <taxon>Episquamata</taxon>
        <taxon>Toxicofera</taxon>
        <taxon>Serpentes</taxon>
        <taxon>Henophidia</taxon>
        <taxon>Pythonidae</taxon>
        <taxon>Python</taxon>
    </lineage>
</organism>
<feature type="compositionally biased region" description="Gly residues" evidence="10">
    <location>
        <begin position="443"/>
        <end position="465"/>
    </location>
</feature>
<dbReference type="InterPro" id="IPR024811">
    <property type="entry name" value="ASX/ASX-like"/>
</dbReference>
<evidence type="ECO:0000256" key="1">
    <source>
        <dbReference type="ARBA" id="ARBA00004123"/>
    </source>
</evidence>
<name>A0A9F5N4F5_PYTBI</name>
<feature type="compositionally biased region" description="Basic residues" evidence="10">
    <location>
        <begin position="232"/>
        <end position="248"/>
    </location>
</feature>
<dbReference type="GO" id="GO:0003677">
    <property type="term" value="F:DNA binding"/>
    <property type="evidence" value="ECO:0007669"/>
    <property type="project" value="InterPro"/>
</dbReference>
<dbReference type="Pfam" id="PF13919">
    <property type="entry name" value="ASXH"/>
    <property type="match status" value="1"/>
</dbReference>
<reference evidence="13" key="1">
    <citation type="submission" date="2025-08" db="UniProtKB">
        <authorList>
            <consortium name="RefSeq"/>
        </authorList>
    </citation>
    <scope>IDENTIFICATION</scope>
    <source>
        <tissue evidence="13">Liver</tissue>
    </source>
</reference>
<dbReference type="PANTHER" id="PTHR13578">
    <property type="entry name" value="ADDITIONAL SEX COMBS LIKE PROTEIN ASXL"/>
    <property type="match status" value="1"/>
</dbReference>
<evidence type="ECO:0000256" key="8">
    <source>
        <dbReference type="ARBA" id="ARBA00023163"/>
    </source>
</evidence>
<dbReference type="GO" id="GO:0008270">
    <property type="term" value="F:zinc ion binding"/>
    <property type="evidence" value="ECO:0007669"/>
    <property type="project" value="UniProtKB-KW"/>
</dbReference>
<evidence type="ECO:0000256" key="6">
    <source>
        <dbReference type="ARBA" id="ARBA00022833"/>
    </source>
</evidence>
<evidence type="ECO:0000256" key="9">
    <source>
        <dbReference type="ARBA" id="ARBA00023242"/>
    </source>
</evidence>
<dbReference type="GO" id="GO:0042975">
    <property type="term" value="F:peroxisome proliferator activated receptor binding"/>
    <property type="evidence" value="ECO:0007669"/>
    <property type="project" value="TreeGrafter"/>
</dbReference>
<evidence type="ECO:0000259" key="11">
    <source>
        <dbReference type="PROSITE" id="PS51916"/>
    </source>
</evidence>
<accession>A0A9F5N4F5</accession>
<evidence type="ECO:0000313" key="13">
    <source>
        <dbReference type="RefSeq" id="XP_025031132.1"/>
    </source>
</evidence>
<dbReference type="InterPro" id="IPR044867">
    <property type="entry name" value="DEUBAD_dom"/>
</dbReference>
<feature type="compositionally biased region" description="Polar residues" evidence="10">
    <location>
        <begin position="970"/>
        <end position="989"/>
    </location>
</feature>
<feature type="region of interest" description="Disordered" evidence="10">
    <location>
        <begin position="577"/>
        <end position="636"/>
    </location>
</feature>
<feature type="compositionally biased region" description="Polar residues" evidence="10">
    <location>
        <begin position="679"/>
        <end position="694"/>
    </location>
</feature>
<dbReference type="Proteomes" id="UP000695026">
    <property type="component" value="Unplaced"/>
</dbReference>
<feature type="compositionally biased region" description="Basic and acidic residues" evidence="10">
    <location>
        <begin position="809"/>
        <end position="824"/>
    </location>
</feature>
<protein>
    <submittedName>
        <fullName evidence="13">Polycomb group protein ASXL1</fullName>
    </submittedName>
</protein>
<evidence type="ECO:0000256" key="7">
    <source>
        <dbReference type="ARBA" id="ARBA00023015"/>
    </source>
</evidence>
<feature type="compositionally biased region" description="Basic and acidic residues" evidence="10">
    <location>
        <begin position="956"/>
        <end position="968"/>
    </location>
</feature>
<keyword evidence="5" id="KW-0863">Zinc-finger</keyword>
<feature type="region of interest" description="Disordered" evidence="10">
    <location>
        <begin position="21"/>
        <end position="41"/>
    </location>
</feature>
<dbReference type="GO" id="GO:0009887">
    <property type="term" value="P:animal organ morphogenesis"/>
    <property type="evidence" value="ECO:0007669"/>
    <property type="project" value="TreeGrafter"/>
</dbReference>
<comment type="subcellular location">
    <subcellularLocation>
        <location evidence="1">Nucleus</location>
    </subcellularLocation>
</comment>
<keyword evidence="8" id="KW-0804">Transcription</keyword>
<keyword evidence="7" id="KW-0805">Transcription regulation</keyword>
<keyword evidence="3" id="KW-0678">Repressor</keyword>
<evidence type="ECO:0000256" key="5">
    <source>
        <dbReference type="ARBA" id="ARBA00022771"/>
    </source>
</evidence>
<evidence type="ECO:0000256" key="2">
    <source>
        <dbReference type="ARBA" id="ARBA00006391"/>
    </source>
</evidence>
<feature type="region of interest" description="Disordered" evidence="10">
    <location>
        <begin position="404"/>
        <end position="423"/>
    </location>
</feature>
<dbReference type="GeneID" id="103057701"/>
<keyword evidence="4" id="KW-0479">Metal-binding</keyword>
<feature type="compositionally biased region" description="Polar residues" evidence="10">
    <location>
        <begin position="768"/>
        <end position="777"/>
    </location>
</feature>
<feature type="region of interest" description="Disordered" evidence="10">
    <location>
        <begin position="1098"/>
        <end position="1152"/>
    </location>
</feature>
<dbReference type="RefSeq" id="XP_025031132.1">
    <property type="nucleotide sequence ID" value="XM_025175364.1"/>
</dbReference>
<feature type="region of interest" description="Disordered" evidence="10">
    <location>
        <begin position="440"/>
        <end position="545"/>
    </location>
</feature>
<feature type="region of interest" description="Disordered" evidence="10">
    <location>
        <begin position="887"/>
        <end position="1059"/>
    </location>
</feature>
<sequence length="1303" mass="138700">MMLPRVVLTPLKVNGAHMETSSGFAGKQVGEEGTSSSSVLPGTLCSRTEIAREAPHLLRGVRKPSSGQMKRNRGDDIDFETPGSILVNTNLRALINSRTFNALPLHFQQQLLFLLPEVDRQAGTDGLLRLSGSALNNEFFTHAAQSWRERLADGEFTHEMQVRIRQEMEKEKKTEPWKESFFEDYYGQKLGLTKEEQNSVPSDAENRTTAASPEGPARALRTPVAHQPDGHFKKRSLRCRNRRSRHKLREPEPSAPSEEASSAEAAPADEREANPAANTCQGSRASPQAEMSPEVATALSKVDDAVAVAAAAAPDRIPGLALGPQDQQKRKCFEQPASASFPEKKPRLEDRQSFRNTIESVRPEKPQPTKEEPKVPPIRIQLSRIKPPWVVKGQPAYQICPRIIPTPEPVNQDRRGTPASAGFKACPLQGRIQRATAAPAATIGGGGGPGGGGRSPDEGGGGGGRVRQPSSHRSKHWRSKRTRGKRLSDLQRTQLLSPSHIEAKTGLEVPEMSLPPCGREPTMEGGLGSGQAVSLRSPEAEGAAQLEESLGGCPLDGSRAALALDCITAEVPAGNSGHLLDDSGHQLSPGDASLEGPNKERREPPVSSPLNSSWLKDSESSLLRGPSRKEGCEGDRPVMLDCCSAPKAISTSSLDLALGSSARDGSEASGSPAWEDLPENSSPAGMELPTSQPQMARPWHGRGALSNAEEASQSKTVLLSPCLNGNARVHKSHCPPAEAPLGTEVEVDQEPADVGPSISPFSGEEAQSLLSETTETASDLEAELTDENLELNRDCSKDEEGEVASSQRHPKEPKEVDFESREDLPPDVGVANSQGRRTLPAPLLTAGNSILPAEVESQARPRLGIPQPLSVEASSPLEVQVVTQSVPPKRVLPGSPCSTKAGAAASPLHKPPAESGSFPGGAKSSEHLVQETSYEEGMGVRDTARKGACVSQPLRDSAERPCVPERSPEFSPNSGFPDQAVHQSQTADQLSLGKRCSPDVYPDKTDSPRAESAAGGSLEVQLKTASGPQLPLSLTSRGPEQMRSDPAEKPPGALGRKVFGSRFSGGAAAKAQNPQALEPFPIWGMLSHSKLVSPQPKCLAPGAGVQPAREDWPAKPPRAPAGDGGGVENKKGLACSGSGQRKMEKAKEAPPGPAELTKHLQTLPLARDLPFFKLPKEPGKVAVQPLEASSIPSQLNIKQAFYGKLSKLQLNSAHLNYASSAPFFPRSLEGNLMPFGHKASLAASRGGLAFSAQMFAENSSMEEISLKCSCSLKAMIMCKGCGAFCHDDCIGPSKLCVLCLVVR</sequence>
<feature type="compositionally biased region" description="Low complexity" evidence="10">
    <location>
        <begin position="255"/>
        <end position="266"/>
    </location>
</feature>
<dbReference type="Pfam" id="PF13922">
    <property type="entry name" value="PHD_3"/>
    <property type="match status" value="1"/>
</dbReference>
<keyword evidence="12" id="KW-1185">Reference proteome</keyword>
<feature type="compositionally biased region" description="Basic and acidic residues" evidence="10">
    <location>
        <begin position="627"/>
        <end position="636"/>
    </location>
</feature>
<feature type="region of interest" description="Disordered" evidence="10">
    <location>
        <begin position="55"/>
        <end position="76"/>
    </location>
</feature>
<dbReference type="GO" id="GO:0045944">
    <property type="term" value="P:positive regulation of transcription by RNA polymerase II"/>
    <property type="evidence" value="ECO:0007669"/>
    <property type="project" value="TreeGrafter"/>
</dbReference>
<feature type="compositionally biased region" description="Acidic residues" evidence="10">
    <location>
        <begin position="778"/>
        <end position="789"/>
    </location>
</feature>
<keyword evidence="9" id="KW-0539">Nucleus</keyword>
<dbReference type="InterPro" id="IPR026905">
    <property type="entry name" value="ASX-like_PHD"/>
</dbReference>